<dbReference type="PANTHER" id="PTHR15463">
    <property type="entry name" value="AP1 GAMMA SUBUNIT BINDING PROTEIN 1"/>
    <property type="match status" value="1"/>
</dbReference>
<protein>
    <recommendedName>
        <fullName evidence="3">EH domain-containing protein</fullName>
    </recommendedName>
</protein>
<name>A0AAW2HQV1_9NEOP</name>
<proteinExistence type="predicted"/>
<organism evidence="4">
    <name type="scientific">Menopon gallinae</name>
    <name type="common">poultry shaft louse</name>
    <dbReference type="NCBI Taxonomy" id="328185"/>
    <lineage>
        <taxon>Eukaryota</taxon>
        <taxon>Metazoa</taxon>
        <taxon>Ecdysozoa</taxon>
        <taxon>Arthropoda</taxon>
        <taxon>Hexapoda</taxon>
        <taxon>Insecta</taxon>
        <taxon>Pterygota</taxon>
        <taxon>Neoptera</taxon>
        <taxon>Paraneoptera</taxon>
        <taxon>Psocodea</taxon>
        <taxon>Troctomorpha</taxon>
        <taxon>Phthiraptera</taxon>
        <taxon>Amblycera</taxon>
        <taxon>Menoponidae</taxon>
        <taxon>Menopon</taxon>
    </lineage>
</organism>
<dbReference type="GO" id="GO:0030130">
    <property type="term" value="C:clathrin coat of trans-Golgi network vesicle"/>
    <property type="evidence" value="ECO:0007669"/>
    <property type="project" value="TreeGrafter"/>
</dbReference>
<feature type="compositionally biased region" description="Basic and acidic residues" evidence="2">
    <location>
        <begin position="237"/>
        <end position="251"/>
    </location>
</feature>
<dbReference type="InterPro" id="IPR059024">
    <property type="entry name" value="SYNRG_C"/>
</dbReference>
<comment type="caution">
    <text evidence="4">The sequence shown here is derived from an EMBL/GenBank/DDBJ whole genome shotgun (WGS) entry which is preliminary data.</text>
</comment>
<feature type="compositionally biased region" description="Basic residues" evidence="2">
    <location>
        <begin position="410"/>
        <end position="422"/>
    </location>
</feature>
<dbReference type="PANTHER" id="PTHR15463:SF2">
    <property type="entry name" value="SYNERGIN GAMMA"/>
    <property type="match status" value="1"/>
</dbReference>
<dbReference type="Pfam" id="PF12763">
    <property type="entry name" value="EH"/>
    <property type="match status" value="1"/>
</dbReference>
<dbReference type="Pfam" id="PF25999">
    <property type="entry name" value="SYNRG_C"/>
    <property type="match status" value="1"/>
</dbReference>
<feature type="domain" description="EH" evidence="3">
    <location>
        <begin position="77"/>
        <end position="174"/>
    </location>
</feature>
<sequence>MRSSTAEMNQKDERIKEYHRQQERLKAVTTNSDKIKTMSADVMIENLLKQSFVKPNNATVDNKVSAGQGLPNWLECESAEVPGVYRQLWALVKTNTNFADTQKVSQLLLTSGLQTEVLGYIWNIANRVVPGQLNKQEFYTILALVGLAQSGYTFHNLSVLNLVPTAPIPALQTKVLDKYSRSLNNPYVNHARSFSEESVKAQSLYNDSTYVNVSSPINMAVKDIGESKPIKKPNRSNLKELPDSENSRDFPKMSNFPYIGSSPTAELEDEDDFSEFHSVSISESGPSSHKEDSAVSTQSDDFTDFQCADINTDPLETIVISQKKEIPKIPLPRNLGGKLSNLRTNVLKISPESEKKLKVFSQSETLTSLPESKISTNNKVSTMPNISVLGGNRDVGQRLANHSLGSKSERSKHQRHHKHKQPVHIDDIHFPPKFGTMDELFPKCFQKSSKTFVLKETKIGSVEAESSSSSTTSKYEDENMPDLFAAGKNTRIIEIPMLGTFSETTLPTQSETHIQQPSVELFSLEEDKYSALREVEMEMKMKNTELKQDNPEGTDDFGEFLSAEIPPTSGQANEETDLWGDWKNPNPVSVPDEKFLEFTNNNLENNDSKKQSDVSSALNFDLLSLNVDESSKPLYEYGSDIKSEQCSILEDPFRSITEPIPKLMEENKTNINNDFLISSNSKTEENSVFPSTSQTPSGLIVKDSNDEDFGMFFTSDFNPPVQETIREDLLPSLDLKMLPSEGGEPENIRKKCLTACLNIMQQGIHIINGVKSASVLEEVFSTQEAINYLNNLNIISQISRRVSGNCGEFPGIQDDIDKIWQKFVNYCKEYNIVLNEDVDCNEPVGEQCHVCLGYVGSDGIDQGLTFYHPSCANFWINCIDSELPCPI</sequence>
<evidence type="ECO:0000313" key="4">
    <source>
        <dbReference type="EMBL" id="KAL0272016.1"/>
    </source>
</evidence>
<accession>A0AAW2HQV1</accession>
<feature type="region of interest" description="Disordered" evidence="2">
    <location>
        <begin position="403"/>
        <end position="429"/>
    </location>
</feature>
<feature type="compositionally biased region" description="Polar residues" evidence="2">
    <location>
        <begin position="277"/>
        <end position="287"/>
    </location>
</feature>
<feature type="coiled-coil region" evidence="1">
    <location>
        <begin position="1"/>
        <end position="28"/>
    </location>
</feature>
<dbReference type="InterPro" id="IPR011992">
    <property type="entry name" value="EF-hand-dom_pair"/>
</dbReference>
<dbReference type="PROSITE" id="PS50031">
    <property type="entry name" value="EH"/>
    <property type="match status" value="1"/>
</dbReference>
<dbReference type="InterPro" id="IPR039656">
    <property type="entry name" value="SYNRG"/>
</dbReference>
<evidence type="ECO:0000256" key="2">
    <source>
        <dbReference type="SAM" id="MobiDB-lite"/>
    </source>
</evidence>
<evidence type="ECO:0000259" key="3">
    <source>
        <dbReference type="PROSITE" id="PS50031"/>
    </source>
</evidence>
<dbReference type="InterPro" id="IPR000261">
    <property type="entry name" value="EH_dom"/>
</dbReference>
<dbReference type="EMBL" id="JARGDH010000003">
    <property type="protein sequence ID" value="KAL0272016.1"/>
    <property type="molecule type" value="Genomic_DNA"/>
</dbReference>
<gene>
    <name evidence="4" type="ORF">PYX00_005154</name>
</gene>
<dbReference type="AlphaFoldDB" id="A0AAW2HQV1"/>
<dbReference type="Gene3D" id="1.10.238.10">
    <property type="entry name" value="EF-hand"/>
    <property type="match status" value="1"/>
</dbReference>
<reference evidence="4" key="1">
    <citation type="journal article" date="2024" name="Gigascience">
        <title>Chromosome-level genome of the poultry shaft louse Menopon gallinae provides insight into the host-switching and adaptive evolution of parasitic lice.</title>
        <authorList>
            <person name="Xu Y."/>
            <person name="Ma L."/>
            <person name="Liu S."/>
            <person name="Liang Y."/>
            <person name="Liu Q."/>
            <person name="He Z."/>
            <person name="Tian L."/>
            <person name="Duan Y."/>
            <person name="Cai W."/>
            <person name="Li H."/>
            <person name="Song F."/>
        </authorList>
    </citation>
    <scope>NUCLEOTIDE SEQUENCE</scope>
    <source>
        <strain evidence="4">Cailab_2023a</strain>
    </source>
</reference>
<evidence type="ECO:0000256" key="1">
    <source>
        <dbReference type="SAM" id="Coils"/>
    </source>
</evidence>
<keyword evidence="1" id="KW-0175">Coiled coil</keyword>
<dbReference type="SUPFAM" id="SSF47473">
    <property type="entry name" value="EF-hand"/>
    <property type="match status" value="1"/>
</dbReference>
<feature type="region of interest" description="Disordered" evidence="2">
    <location>
        <begin position="224"/>
        <end position="300"/>
    </location>
</feature>